<gene>
    <name evidence="3" type="ORF">LX83_006632</name>
</gene>
<dbReference type="AlphaFoldDB" id="A0AAE3KIZ0"/>
<accession>A0AAE3KIZ0</accession>
<protein>
    <recommendedName>
        <fullName evidence="5">DUF3558 domain-containing protein</fullName>
    </recommendedName>
</protein>
<name>A0AAE3KIZ0_9PSEU</name>
<organism evidence="3 4">
    <name type="scientific">Goodfellowiella coeruleoviolacea</name>
    <dbReference type="NCBI Taxonomy" id="334858"/>
    <lineage>
        <taxon>Bacteria</taxon>
        <taxon>Bacillati</taxon>
        <taxon>Actinomycetota</taxon>
        <taxon>Actinomycetes</taxon>
        <taxon>Pseudonocardiales</taxon>
        <taxon>Pseudonocardiaceae</taxon>
        <taxon>Goodfellowiella</taxon>
    </lineage>
</organism>
<evidence type="ECO:0000256" key="2">
    <source>
        <dbReference type="SAM" id="SignalP"/>
    </source>
</evidence>
<feature type="chain" id="PRO_5041950198" description="DUF3558 domain-containing protein" evidence="2">
    <location>
        <begin position="22"/>
        <end position="217"/>
    </location>
</feature>
<reference evidence="3" key="1">
    <citation type="submission" date="2022-06" db="EMBL/GenBank/DDBJ databases">
        <title>Genomic Encyclopedia of Archaeal and Bacterial Type Strains, Phase II (KMG-II): from individual species to whole genera.</title>
        <authorList>
            <person name="Goeker M."/>
        </authorList>
    </citation>
    <scope>NUCLEOTIDE SEQUENCE</scope>
    <source>
        <strain evidence="3">DSM 43935</strain>
    </source>
</reference>
<evidence type="ECO:0000313" key="3">
    <source>
        <dbReference type="EMBL" id="MCP2169746.1"/>
    </source>
</evidence>
<evidence type="ECO:0008006" key="5">
    <source>
        <dbReference type="Google" id="ProtNLM"/>
    </source>
</evidence>
<dbReference type="PROSITE" id="PS51257">
    <property type="entry name" value="PROKAR_LIPOPROTEIN"/>
    <property type="match status" value="1"/>
</dbReference>
<comment type="caution">
    <text evidence="3">The sequence shown here is derived from an EMBL/GenBank/DDBJ whole genome shotgun (WGS) entry which is preliminary data.</text>
</comment>
<sequence>MSLRVRRTLALAALTGAVALATTGCGSYTSGIPFVPGGVAKGTSDAGSGRTGTAATRNTPVPEAKQLPPVCDAVRNVVDTFGFPEGTEYEPSTAQGFEGGPGQTCSVSNEALYDDLYGALELSVTVALNAKGAKAMAEYSETYKSLSEDGGGGGVIDLPPADLAYLSPAITSKVQLYTFKSNIAVTVLYQNDGEPADQVLSQAKALAVAALEAVTYE</sequence>
<dbReference type="RefSeq" id="WP_253778973.1">
    <property type="nucleotide sequence ID" value="NZ_JAMTCK010000020.1"/>
</dbReference>
<keyword evidence="4" id="KW-1185">Reference proteome</keyword>
<feature type="signal peptide" evidence="2">
    <location>
        <begin position="1"/>
        <end position="21"/>
    </location>
</feature>
<proteinExistence type="predicted"/>
<evidence type="ECO:0000313" key="4">
    <source>
        <dbReference type="Proteomes" id="UP001206128"/>
    </source>
</evidence>
<evidence type="ECO:0000256" key="1">
    <source>
        <dbReference type="SAM" id="MobiDB-lite"/>
    </source>
</evidence>
<feature type="region of interest" description="Disordered" evidence="1">
    <location>
        <begin position="41"/>
        <end position="64"/>
    </location>
</feature>
<dbReference type="EMBL" id="JAMTCK010000020">
    <property type="protein sequence ID" value="MCP2169746.1"/>
    <property type="molecule type" value="Genomic_DNA"/>
</dbReference>
<keyword evidence="2" id="KW-0732">Signal</keyword>
<dbReference type="Proteomes" id="UP001206128">
    <property type="component" value="Unassembled WGS sequence"/>
</dbReference>